<evidence type="ECO:0000259" key="1">
    <source>
        <dbReference type="Pfam" id="PF12728"/>
    </source>
</evidence>
<protein>
    <submittedName>
        <fullName evidence="2">Excisionase family DNA-binding protein</fullName>
    </submittedName>
</protein>
<dbReference type="InterPro" id="IPR010093">
    <property type="entry name" value="SinI_DNA-bd"/>
</dbReference>
<dbReference type="SUPFAM" id="SSF46955">
    <property type="entry name" value="Putative DNA-binding domain"/>
    <property type="match status" value="1"/>
</dbReference>
<name>A0AAU3HYR9_9ACTN</name>
<dbReference type="Pfam" id="PF12728">
    <property type="entry name" value="HTH_17"/>
    <property type="match status" value="1"/>
</dbReference>
<dbReference type="GO" id="GO:0003677">
    <property type="term" value="F:DNA binding"/>
    <property type="evidence" value="ECO:0007669"/>
    <property type="project" value="UniProtKB-KW"/>
</dbReference>
<accession>A0AAU3HYR9</accession>
<dbReference type="InterPro" id="IPR041657">
    <property type="entry name" value="HTH_17"/>
</dbReference>
<sequence>MDERYLSVEQVAEVLGTTVRFPRRLIEERRITYVKVGRHVRIPESAVREFIAANTVRPRRRGSALRTVAA</sequence>
<dbReference type="EMBL" id="CP109546">
    <property type="protein sequence ID" value="WTZ09464.1"/>
    <property type="molecule type" value="Genomic_DNA"/>
</dbReference>
<keyword evidence="2" id="KW-0238">DNA-binding</keyword>
<proteinExistence type="predicted"/>
<gene>
    <name evidence="2" type="ORF">OG699_16580</name>
</gene>
<dbReference type="InterPro" id="IPR009061">
    <property type="entry name" value="DNA-bd_dom_put_sf"/>
</dbReference>
<evidence type="ECO:0000313" key="2">
    <source>
        <dbReference type="EMBL" id="WTZ09464.1"/>
    </source>
</evidence>
<dbReference type="NCBIfam" id="TIGR01764">
    <property type="entry name" value="excise"/>
    <property type="match status" value="1"/>
</dbReference>
<reference evidence="2" key="1">
    <citation type="submission" date="2022-10" db="EMBL/GenBank/DDBJ databases">
        <title>The complete genomes of actinobacterial strains from the NBC collection.</title>
        <authorList>
            <person name="Joergensen T.S."/>
            <person name="Alvarez Arevalo M."/>
            <person name="Sterndorff E.B."/>
            <person name="Faurdal D."/>
            <person name="Vuksanovic O."/>
            <person name="Mourched A.-S."/>
            <person name="Charusanti P."/>
            <person name="Shaw S."/>
            <person name="Blin K."/>
            <person name="Weber T."/>
        </authorList>
    </citation>
    <scope>NUCLEOTIDE SEQUENCE</scope>
    <source>
        <strain evidence="2">NBC_01393</strain>
    </source>
</reference>
<organism evidence="2">
    <name type="scientific">Streptomyces sp. NBC_01393</name>
    <dbReference type="NCBI Taxonomy" id="2903851"/>
    <lineage>
        <taxon>Bacteria</taxon>
        <taxon>Bacillati</taxon>
        <taxon>Actinomycetota</taxon>
        <taxon>Actinomycetes</taxon>
        <taxon>Kitasatosporales</taxon>
        <taxon>Streptomycetaceae</taxon>
        <taxon>Streptomyces</taxon>
    </lineage>
</organism>
<dbReference type="AlphaFoldDB" id="A0AAU3HYR9"/>
<feature type="domain" description="Helix-turn-helix" evidence="1">
    <location>
        <begin position="5"/>
        <end position="54"/>
    </location>
</feature>